<evidence type="ECO:0000313" key="2">
    <source>
        <dbReference type="Proteomes" id="UP000554482"/>
    </source>
</evidence>
<dbReference type="InterPro" id="IPR052733">
    <property type="entry name" value="Chloroplast_QOR"/>
</dbReference>
<dbReference type="PANTHER" id="PTHR44013">
    <property type="entry name" value="ZINC-TYPE ALCOHOL DEHYDROGENASE-LIKE PROTEIN C16A3.02C"/>
    <property type="match status" value="1"/>
</dbReference>
<protein>
    <submittedName>
        <fullName evidence="1">Quinone-oxidoreductase</fullName>
    </submittedName>
</protein>
<dbReference type="PANTHER" id="PTHR44013:SF1">
    <property type="entry name" value="ZINC-TYPE ALCOHOL DEHYDROGENASE-LIKE PROTEIN C16A3.02C"/>
    <property type="match status" value="1"/>
</dbReference>
<gene>
    <name evidence="1" type="ORF">FRX31_032914</name>
</gene>
<comment type="caution">
    <text evidence="1">The sequence shown here is derived from an EMBL/GenBank/DDBJ whole genome shotgun (WGS) entry which is preliminary data.</text>
</comment>
<sequence>MAGKVMHAARFEGYGGVAAGLKHVEVLVPGPKKDVVLLKLEATSLNPVLIQKGMLRPILPHKSPYIPVHRKLSKRSNIEEDLGRDALTVSKANGRNNFLVKAFINTITVANLVPIETAKALTMDNIMVGFRTHNTFAT</sequence>
<proteinExistence type="predicted"/>
<dbReference type="AlphaFoldDB" id="A0A7J6UYL6"/>
<dbReference type="Proteomes" id="UP000554482">
    <property type="component" value="Unassembled WGS sequence"/>
</dbReference>
<evidence type="ECO:0000313" key="1">
    <source>
        <dbReference type="EMBL" id="KAF5177498.1"/>
    </source>
</evidence>
<accession>A0A7J6UYL6</accession>
<reference evidence="1 2" key="1">
    <citation type="submission" date="2020-06" db="EMBL/GenBank/DDBJ databases">
        <title>Transcriptomic and genomic resources for Thalictrum thalictroides and T. hernandezii: Facilitating candidate gene discovery in an emerging model plant lineage.</title>
        <authorList>
            <person name="Arias T."/>
            <person name="Riano-Pachon D.M."/>
            <person name="Di Stilio V.S."/>
        </authorList>
    </citation>
    <scope>NUCLEOTIDE SEQUENCE [LARGE SCALE GENOMIC DNA]</scope>
    <source>
        <strain evidence="2">cv. WT478/WT964</strain>
        <tissue evidence="1">Leaves</tissue>
    </source>
</reference>
<keyword evidence="2" id="KW-1185">Reference proteome</keyword>
<dbReference type="OrthoDB" id="48317at2759"/>
<dbReference type="EMBL" id="JABWDY010041319">
    <property type="protein sequence ID" value="KAF5177498.1"/>
    <property type="molecule type" value="Genomic_DNA"/>
</dbReference>
<organism evidence="1 2">
    <name type="scientific">Thalictrum thalictroides</name>
    <name type="common">Rue-anemone</name>
    <name type="synonym">Anemone thalictroides</name>
    <dbReference type="NCBI Taxonomy" id="46969"/>
    <lineage>
        <taxon>Eukaryota</taxon>
        <taxon>Viridiplantae</taxon>
        <taxon>Streptophyta</taxon>
        <taxon>Embryophyta</taxon>
        <taxon>Tracheophyta</taxon>
        <taxon>Spermatophyta</taxon>
        <taxon>Magnoliopsida</taxon>
        <taxon>Ranunculales</taxon>
        <taxon>Ranunculaceae</taxon>
        <taxon>Thalictroideae</taxon>
        <taxon>Thalictrum</taxon>
    </lineage>
</organism>
<dbReference type="Gene3D" id="3.90.180.10">
    <property type="entry name" value="Medium-chain alcohol dehydrogenases, catalytic domain"/>
    <property type="match status" value="1"/>
</dbReference>
<name>A0A7J6UYL6_THATH</name>